<keyword evidence="2" id="KW-1185">Reference proteome</keyword>
<name>A0ACB8XE39_ARCLA</name>
<evidence type="ECO:0000313" key="2">
    <source>
        <dbReference type="Proteomes" id="UP001055879"/>
    </source>
</evidence>
<reference evidence="2" key="1">
    <citation type="journal article" date="2022" name="Mol. Ecol. Resour.">
        <title>The genomes of chicory, endive, great burdock and yacon provide insights into Asteraceae palaeo-polyploidization history and plant inulin production.</title>
        <authorList>
            <person name="Fan W."/>
            <person name="Wang S."/>
            <person name="Wang H."/>
            <person name="Wang A."/>
            <person name="Jiang F."/>
            <person name="Liu H."/>
            <person name="Zhao H."/>
            <person name="Xu D."/>
            <person name="Zhang Y."/>
        </authorList>
    </citation>
    <scope>NUCLEOTIDE SEQUENCE [LARGE SCALE GENOMIC DNA]</scope>
    <source>
        <strain evidence="2">cv. Niubang</strain>
    </source>
</reference>
<sequence>MPNFPCSSSPQLPLLSIFFLFTCFPISSFSLPFIVLHVKTKKSNVMMMGQEQCSMARRRDSTNGSYSHYHSQPTI</sequence>
<protein>
    <submittedName>
        <fullName evidence="1">Uncharacterized protein</fullName>
    </submittedName>
</protein>
<organism evidence="1 2">
    <name type="scientific">Arctium lappa</name>
    <name type="common">Greater burdock</name>
    <name type="synonym">Lappa major</name>
    <dbReference type="NCBI Taxonomy" id="4217"/>
    <lineage>
        <taxon>Eukaryota</taxon>
        <taxon>Viridiplantae</taxon>
        <taxon>Streptophyta</taxon>
        <taxon>Embryophyta</taxon>
        <taxon>Tracheophyta</taxon>
        <taxon>Spermatophyta</taxon>
        <taxon>Magnoliopsida</taxon>
        <taxon>eudicotyledons</taxon>
        <taxon>Gunneridae</taxon>
        <taxon>Pentapetalae</taxon>
        <taxon>asterids</taxon>
        <taxon>campanulids</taxon>
        <taxon>Asterales</taxon>
        <taxon>Asteraceae</taxon>
        <taxon>Carduoideae</taxon>
        <taxon>Cardueae</taxon>
        <taxon>Arctiinae</taxon>
        <taxon>Arctium</taxon>
    </lineage>
</organism>
<dbReference type="EMBL" id="CM042064">
    <property type="protein sequence ID" value="KAI3664962.1"/>
    <property type="molecule type" value="Genomic_DNA"/>
</dbReference>
<gene>
    <name evidence="1" type="ORF">L6452_43577</name>
</gene>
<proteinExistence type="predicted"/>
<dbReference type="Proteomes" id="UP001055879">
    <property type="component" value="Linkage Group LG18"/>
</dbReference>
<accession>A0ACB8XE39</accession>
<comment type="caution">
    <text evidence="1">The sequence shown here is derived from an EMBL/GenBank/DDBJ whole genome shotgun (WGS) entry which is preliminary data.</text>
</comment>
<reference evidence="1 2" key="2">
    <citation type="journal article" date="2022" name="Mol. Ecol. Resour.">
        <title>The genomes of chicory, endive, great burdock and yacon provide insights into Asteraceae paleo-polyploidization history and plant inulin production.</title>
        <authorList>
            <person name="Fan W."/>
            <person name="Wang S."/>
            <person name="Wang H."/>
            <person name="Wang A."/>
            <person name="Jiang F."/>
            <person name="Liu H."/>
            <person name="Zhao H."/>
            <person name="Xu D."/>
            <person name="Zhang Y."/>
        </authorList>
    </citation>
    <scope>NUCLEOTIDE SEQUENCE [LARGE SCALE GENOMIC DNA]</scope>
    <source>
        <strain evidence="2">cv. Niubang</strain>
    </source>
</reference>
<evidence type="ECO:0000313" key="1">
    <source>
        <dbReference type="EMBL" id="KAI3664962.1"/>
    </source>
</evidence>